<gene>
    <name evidence="1" type="ORF">J3U87_15810</name>
</gene>
<protein>
    <submittedName>
        <fullName evidence="1">Uncharacterized protein</fullName>
    </submittedName>
</protein>
<dbReference type="RefSeq" id="WP_237384014.1">
    <property type="nucleotide sequence ID" value="NZ_CP071793.1"/>
</dbReference>
<accession>A0A8A4TXU1</accession>
<reference evidence="1" key="1">
    <citation type="submission" date="2021-03" db="EMBL/GenBank/DDBJ databases">
        <title>Acanthopleuribacteraceae sp. M133.</title>
        <authorList>
            <person name="Wang G."/>
        </authorList>
    </citation>
    <scope>NUCLEOTIDE SEQUENCE</scope>
    <source>
        <strain evidence="1">M133</strain>
    </source>
</reference>
<name>A0A8A4TXU1_SULCO</name>
<proteinExistence type="predicted"/>
<dbReference type="AlphaFoldDB" id="A0A8A4TXU1"/>
<organism evidence="1 2">
    <name type="scientific">Sulfidibacter corallicola</name>
    <dbReference type="NCBI Taxonomy" id="2818388"/>
    <lineage>
        <taxon>Bacteria</taxon>
        <taxon>Pseudomonadati</taxon>
        <taxon>Acidobacteriota</taxon>
        <taxon>Holophagae</taxon>
        <taxon>Acanthopleuribacterales</taxon>
        <taxon>Acanthopleuribacteraceae</taxon>
        <taxon>Sulfidibacter</taxon>
    </lineage>
</organism>
<dbReference type="KEGG" id="scor:J3U87_15810"/>
<evidence type="ECO:0000313" key="1">
    <source>
        <dbReference type="EMBL" id="QTD53914.1"/>
    </source>
</evidence>
<keyword evidence="2" id="KW-1185">Reference proteome</keyword>
<evidence type="ECO:0000313" key="2">
    <source>
        <dbReference type="Proteomes" id="UP000663929"/>
    </source>
</evidence>
<sequence length="298" mass="33951">MKVSSHISDAELISTRSAPVNAGLALTLRVQQGRRLLDLRGGVHQPIHFGRNFRNEPNGVVFRSYFKKDADYRYRTRLEQGRTLGETNFSRDHFSVNLDPRARTFDYIPRVESDRRLIIERQVYPGRVTSSRGFQRGQPLSGLSGLSFVVPELCVDTQQNRLPDLRLGFVLERHCQDISEHQRLRPFADSKRWLDWHNQTMTVILRRLPSKRNANRAKLSAYLFTAWHDFFATDGLPFSVVVANQRLNLIASDAGLSIVLVQGKSRTVLKEGQAAPLTPDCTYLLGELVLEVLETPDP</sequence>
<dbReference type="EMBL" id="CP071793">
    <property type="protein sequence ID" value="QTD53914.1"/>
    <property type="molecule type" value="Genomic_DNA"/>
</dbReference>
<dbReference type="Proteomes" id="UP000663929">
    <property type="component" value="Chromosome"/>
</dbReference>